<protein>
    <submittedName>
        <fullName>INS(1,3,4,5)P4 receptor</fullName>
    </submittedName>
</protein>
<reference key="1">
    <citation type="journal article" date="1995" name="Biochem. Biophys. Res. Commun.">
        <title>Peptide-specific antibodies indicate species heterogeneity of a 42 kDa high-affinity inositol 1,3,4,5-tetrakisphosphate receptor protein from brain.</title>
        <authorList>
            <person name="Reiser G."/>
            <person name="Kunzelmann U."/>
            <person name="Hulser E."/>
            <person name="Stricker R."/>
            <person name="Hoppe J."/>
            <person name="Lottspeich F."/>
            <person name="Kalbacher H."/>
        </authorList>
    </citation>
    <scope>PROTEIN SEQUENCE</scope>
</reference>
<sequence>ASRGNSAARVFESRVPPFYY</sequence>
<dbReference type="AlphaFoldDB" id="Q9TR55"/>
<organism>
    <name type="scientific">Ovis aries</name>
    <name type="common">Sheep</name>
    <dbReference type="NCBI Taxonomy" id="9940"/>
    <lineage>
        <taxon>Eukaryota</taxon>
        <taxon>Metazoa</taxon>
        <taxon>Chordata</taxon>
        <taxon>Craniata</taxon>
        <taxon>Vertebrata</taxon>
        <taxon>Euteleostomi</taxon>
        <taxon>Mammalia</taxon>
        <taxon>Eutheria</taxon>
        <taxon>Laurasiatheria</taxon>
        <taxon>Artiodactyla</taxon>
        <taxon>Ruminantia</taxon>
        <taxon>Pecora</taxon>
        <taxon>Bovidae</taxon>
        <taxon>Caprinae</taxon>
        <taxon>Ovis</taxon>
    </lineage>
</organism>
<keyword id="KW-0903">Direct protein sequencing</keyword>
<name>Q9TR55_SHEEP</name>
<accession>Q9TR55</accession>
<proteinExistence type="evidence at protein level"/>